<dbReference type="Gene3D" id="3.30.1310.10">
    <property type="entry name" value="Nucleoid-associated protein YbaB-like domain"/>
    <property type="match status" value="1"/>
</dbReference>
<sequence length="144" mass="15745">MNRSTASLARCAFSPRGTRSSAVPLLRTVQRGLATDDQGQPLGGGMFDHLQEIEVVGNSLSKSGGIVEVTARGGEVVKAQIDPILAGDAALLSKLLTQAAQDAYDQVQYEVKRKLVEVSMRDRRKQQMKERDQMAIDLEAFKEK</sequence>
<name>L8H3H1_ACACF</name>
<dbReference type="GO" id="GO:0003677">
    <property type="term" value="F:DNA binding"/>
    <property type="evidence" value="ECO:0007669"/>
    <property type="project" value="InterPro"/>
</dbReference>
<gene>
    <name evidence="1" type="ORF">ACA1_264410</name>
</gene>
<dbReference type="Proteomes" id="UP000011083">
    <property type="component" value="Unassembled WGS sequence"/>
</dbReference>
<accession>L8H3H1</accession>
<dbReference type="Pfam" id="PF02575">
    <property type="entry name" value="YbaB_DNA_bd"/>
    <property type="match status" value="1"/>
</dbReference>
<organism evidence="1 2">
    <name type="scientific">Acanthamoeba castellanii (strain ATCC 30010 / Neff)</name>
    <dbReference type="NCBI Taxonomy" id="1257118"/>
    <lineage>
        <taxon>Eukaryota</taxon>
        <taxon>Amoebozoa</taxon>
        <taxon>Discosea</taxon>
        <taxon>Longamoebia</taxon>
        <taxon>Centramoebida</taxon>
        <taxon>Acanthamoebidae</taxon>
        <taxon>Acanthamoeba</taxon>
    </lineage>
</organism>
<dbReference type="KEGG" id="acan:ACA1_264410"/>
<dbReference type="InterPro" id="IPR036894">
    <property type="entry name" value="YbaB-like_sf"/>
</dbReference>
<dbReference type="AlphaFoldDB" id="L8H3H1"/>
<dbReference type="RefSeq" id="XP_004341353.1">
    <property type="nucleotide sequence ID" value="XM_004341305.1"/>
</dbReference>
<evidence type="ECO:0000313" key="2">
    <source>
        <dbReference type="Proteomes" id="UP000011083"/>
    </source>
</evidence>
<protein>
    <submittedName>
        <fullName evidence="1">Uncharacterized protein</fullName>
    </submittedName>
</protein>
<evidence type="ECO:0000313" key="1">
    <source>
        <dbReference type="EMBL" id="ELR19268.1"/>
    </source>
</evidence>
<dbReference type="VEuPathDB" id="AmoebaDB:ACA1_264410"/>
<proteinExistence type="predicted"/>
<dbReference type="GeneID" id="14920044"/>
<dbReference type="EMBL" id="KB007933">
    <property type="protein sequence ID" value="ELR19268.1"/>
    <property type="molecule type" value="Genomic_DNA"/>
</dbReference>
<keyword evidence="2" id="KW-1185">Reference proteome</keyword>
<dbReference type="SUPFAM" id="SSF82607">
    <property type="entry name" value="YbaB-like"/>
    <property type="match status" value="1"/>
</dbReference>
<dbReference type="InterPro" id="IPR004401">
    <property type="entry name" value="YbaB/EbfC"/>
</dbReference>
<reference evidence="1 2" key="1">
    <citation type="journal article" date="2013" name="Genome Biol.">
        <title>Genome of Acanthamoeba castellanii highlights extensive lateral gene transfer and early evolution of tyrosine kinase signaling.</title>
        <authorList>
            <person name="Clarke M."/>
            <person name="Lohan A.J."/>
            <person name="Liu B."/>
            <person name="Lagkouvardos I."/>
            <person name="Roy S."/>
            <person name="Zafar N."/>
            <person name="Bertelli C."/>
            <person name="Schilde C."/>
            <person name="Kianianmomeni A."/>
            <person name="Burglin T.R."/>
            <person name="Frech C."/>
            <person name="Turcotte B."/>
            <person name="Kopec K.O."/>
            <person name="Synnott J.M."/>
            <person name="Choo C."/>
            <person name="Paponov I."/>
            <person name="Finkler A."/>
            <person name="Soon Heng Tan C."/>
            <person name="Hutchins A.P."/>
            <person name="Weinmeier T."/>
            <person name="Rattei T."/>
            <person name="Chu J.S."/>
            <person name="Gimenez G."/>
            <person name="Irimia M."/>
            <person name="Rigden D.J."/>
            <person name="Fitzpatrick D.A."/>
            <person name="Lorenzo-Morales J."/>
            <person name="Bateman A."/>
            <person name="Chiu C.H."/>
            <person name="Tang P."/>
            <person name="Hegemann P."/>
            <person name="Fromm H."/>
            <person name="Raoult D."/>
            <person name="Greub G."/>
            <person name="Miranda-Saavedra D."/>
            <person name="Chen N."/>
            <person name="Nash P."/>
            <person name="Ginger M.L."/>
            <person name="Horn M."/>
            <person name="Schaap P."/>
            <person name="Caler L."/>
            <person name="Loftus B."/>
        </authorList>
    </citation>
    <scope>NUCLEOTIDE SEQUENCE [LARGE SCALE GENOMIC DNA]</scope>
    <source>
        <strain evidence="1 2">Neff</strain>
    </source>
</reference>